<protein>
    <recommendedName>
        <fullName evidence="4">RRM domain-containing protein</fullName>
    </recommendedName>
</protein>
<feature type="compositionally biased region" description="Gly residues" evidence="3">
    <location>
        <begin position="363"/>
        <end position="374"/>
    </location>
</feature>
<name>A0A7M5UU32_9CNID</name>
<dbReference type="RefSeq" id="XP_066929805.1">
    <property type="nucleotide sequence ID" value="XM_067073704.1"/>
</dbReference>
<dbReference type="InterPro" id="IPR012677">
    <property type="entry name" value="Nucleotide-bd_a/b_plait_sf"/>
</dbReference>
<dbReference type="SUPFAM" id="SSF54928">
    <property type="entry name" value="RNA-binding domain, RBD"/>
    <property type="match status" value="2"/>
</dbReference>
<reference evidence="5" key="1">
    <citation type="submission" date="2021-01" db="UniProtKB">
        <authorList>
            <consortium name="EnsemblMetazoa"/>
        </authorList>
    </citation>
    <scope>IDENTIFICATION</scope>
</reference>
<evidence type="ECO:0000256" key="1">
    <source>
        <dbReference type="ARBA" id="ARBA00022884"/>
    </source>
</evidence>
<feature type="domain" description="RRM" evidence="4">
    <location>
        <begin position="14"/>
        <end position="98"/>
    </location>
</feature>
<feature type="compositionally biased region" description="Low complexity" evidence="3">
    <location>
        <begin position="375"/>
        <end position="392"/>
    </location>
</feature>
<dbReference type="SMART" id="SM00360">
    <property type="entry name" value="RRM"/>
    <property type="match status" value="3"/>
</dbReference>
<organism evidence="5 6">
    <name type="scientific">Clytia hemisphaerica</name>
    <dbReference type="NCBI Taxonomy" id="252671"/>
    <lineage>
        <taxon>Eukaryota</taxon>
        <taxon>Metazoa</taxon>
        <taxon>Cnidaria</taxon>
        <taxon>Hydrozoa</taxon>
        <taxon>Hydroidolina</taxon>
        <taxon>Leptothecata</taxon>
        <taxon>Obeliida</taxon>
        <taxon>Clytiidae</taxon>
        <taxon>Clytia</taxon>
    </lineage>
</organism>
<feature type="domain" description="RRM" evidence="4">
    <location>
        <begin position="114"/>
        <end position="192"/>
    </location>
</feature>
<dbReference type="Proteomes" id="UP000594262">
    <property type="component" value="Unplaced"/>
</dbReference>
<evidence type="ECO:0000259" key="4">
    <source>
        <dbReference type="PROSITE" id="PS50102"/>
    </source>
</evidence>
<dbReference type="GeneID" id="136817364"/>
<sequence length="414" mass="46196">MSNEPSDVPDPAATVLYVGNLDRRVTDVMMINILKSGLQQGEEKVLSAKMFAPNDPSQGPEGYCFVQFADNISACQGMTFLNGRDFCGKKVKVNWATNSNSGGPGNYKIIGSSVTIFVGDLDDEITDTELKQAFDPFGEILNAKIVRDLTTQKSKNYGFISFSNKPDAEKAIRDMHGAMLKRRPIKTNWATRSQKSENGGQRSSELDYDEVTKESSPENCTVYVSNLPDRVTDEAIMRHFGDFGKIIGKPRLFEGKNFCFIRYDSHDTATSAICKGNGTELNGSILKCWWGKENAADNHNGPTSNYSSNRTQHVNVNQQNPQQQQAAMYQQYMQQYYSNPMLQQQYYQYWMQYQQMLQQQGGGANAQQQGGAGGQYPYQQYGGYNYNQQQGGQQQGQGGQQGGGNYPPSSNYQQ</sequence>
<feature type="region of interest" description="Disordered" evidence="3">
    <location>
        <begin position="363"/>
        <end position="414"/>
    </location>
</feature>
<dbReference type="AlphaFoldDB" id="A0A7M5UU32"/>
<keyword evidence="6" id="KW-1185">Reference proteome</keyword>
<dbReference type="InterPro" id="IPR000504">
    <property type="entry name" value="RRM_dom"/>
</dbReference>
<accession>A0A7M5UU32</accession>
<evidence type="ECO:0000256" key="2">
    <source>
        <dbReference type="PROSITE-ProRule" id="PRU00176"/>
    </source>
</evidence>
<evidence type="ECO:0000313" key="6">
    <source>
        <dbReference type="Proteomes" id="UP000594262"/>
    </source>
</evidence>
<dbReference type="PROSITE" id="PS50102">
    <property type="entry name" value="RRM"/>
    <property type="match status" value="3"/>
</dbReference>
<keyword evidence="1 2" id="KW-0694">RNA-binding</keyword>
<evidence type="ECO:0000313" key="5">
    <source>
        <dbReference type="EnsemblMetazoa" id="CLYHEMP002639.1"/>
    </source>
</evidence>
<dbReference type="Gene3D" id="3.30.70.330">
    <property type="match status" value="3"/>
</dbReference>
<evidence type="ECO:0000256" key="3">
    <source>
        <dbReference type="SAM" id="MobiDB-lite"/>
    </source>
</evidence>
<dbReference type="InterPro" id="IPR035979">
    <property type="entry name" value="RBD_domain_sf"/>
</dbReference>
<feature type="region of interest" description="Disordered" evidence="3">
    <location>
        <begin position="191"/>
        <end position="213"/>
    </location>
</feature>
<dbReference type="OrthoDB" id="439808at2759"/>
<feature type="domain" description="RRM" evidence="4">
    <location>
        <begin position="220"/>
        <end position="293"/>
    </location>
</feature>
<dbReference type="EnsemblMetazoa" id="CLYHEMT002639.1">
    <property type="protein sequence ID" value="CLYHEMP002639.1"/>
    <property type="gene ID" value="CLYHEMG002639"/>
</dbReference>
<dbReference type="PANTHER" id="PTHR10352">
    <property type="entry name" value="EUKARYOTIC TRANSLATION INITIATION FACTOR 3 SUBUNIT G"/>
    <property type="match status" value="1"/>
</dbReference>
<feature type="compositionally biased region" description="Gly residues" evidence="3">
    <location>
        <begin position="393"/>
        <end position="405"/>
    </location>
</feature>
<feature type="compositionally biased region" description="Polar residues" evidence="3">
    <location>
        <begin position="191"/>
        <end position="203"/>
    </location>
</feature>
<dbReference type="GO" id="GO:0003723">
    <property type="term" value="F:RNA binding"/>
    <property type="evidence" value="ECO:0007669"/>
    <property type="project" value="UniProtKB-UniRule"/>
</dbReference>
<dbReference type="Pfam" id="PF00076">
    <property type="entry name" value="RRM_1"/>
    <property type="match status" value="2"/>
</dbReference>
<proteinExistence type="predicted"/>